<dbReference type="Gene3D" id="3.20.20.70">
    <property type="entry name" value="Aldolase class I"/>
    <property type="match status" value="1"/>
</dbReference>
<dbReference type="PANTHER" id="PTHR21337">
    <property type="entry name" value="PHOSPHO-2-DEHYDRO-3-DEOXYHEPTONATE ALDOLASE 1, 2"/>
    <property type="match status" value="1"/>
</dbReference>
<organism evidence="6">
    <name type="scientific">Streptomyces sp. XZQH4</name>
    <dbReference type="NCBI Taxonomy" id="1245513"/>
    <lineage>
        <taxon>Bacteria</taxon>
        <taxon>Bacillati</taxon>
        <taxon>Actinomycetota</taxon>
        <taxon>Actinomycetes</taxon>
        <taxon>Kitasatosporales</taxon>
        <taxon>Streptomycetaceae</taxon>
        <taxon>Streptomyces</taxon>
    </lineage>
</organism>
<evidence type="ECO:0000256" key="4">
    <source>
        <dbReference type="RuleBase" id="RU363071"/>
    </source>
</evidence>
<keyword evidence="4" id="KW-0028">Amino-acid biosynthesis</keyword>
<evidence type="ECO:0000313" key="6">
    <source>
        <dbReference type="EMBL" id="ALI94186.1"/>
    </source>
</evidence>
<feature type="binding site" evidence="3">
    <location>
        <position position="357"/>
    </location>
    <ligand>
        <name>Mn(2+)</name>
        <dbReference type="ChEBI" id="CHEBI:29035"/>
    </ligand>
</feature>
<evidence type="ECO:0000256" key="1">
    <source>
        <dbReference type="ARBA" id="ARBA00008911"/>
    </source>
</evidence>
<feature type="binding site" evidence="3">
    <location>
        <position position="88"/>
    </location>
    <ligand>
        <name>Mn(2+)</name>
        <dbReference type="ChEBI" id="CHEBI:29035"/>
    </ligand>
</feature>
<evidence type="ECO:0000256" key="2">
    <source>
        <dbReference type="ARBA" id="ARBA00022679"/>
    </source>
</evidence>
<dbReference type="PANTHER" id="PTHR21337:SF0">
    <property type="entry name" value="PHOSPHO-2-DEHYDRO-3-DEOXYHEPTONATE ALDOLASE"/>
    <property type="match status" value="1"/>
</dbReference>
<evidence type="ECO:0000256" key="3">
    <source>
        <dbReference type="PIRSR" id="PIRSR602480-1"/>
    </source>
</evidence>
<comment type="pathway">
    <text evidence="4">Metabolic intermediate biosynthesis; chorismate biosynthesis; chorismate from D-erythrose 4-phosphate and phosphoenolpyruvate: step 1/7.</text>
</comment>
<dbReference type="GO" id="GO:0003849">
    <property type="term" value="F:3-deoxy-7-phosphoheptulonate synthase activity"/>
    <property type="evidence" value="ECO:0007669"/>
    <property type="project" value="UniProtKB-EC"/>
</dbReference>
<name>A0A0P0C585_9ACTN</name>
<feature type="region of interest" description="Disordered" evidence="5">
    <location>
        <begin position="1"/>
        <end position="21"/>
    </location>
</feature>
<feature type="binding site" evidence="3">
    <location>
        <begin position="271"/>
        <end position="272"/>
    </location>
    <ligand>
        <name>phosphoenolpyruvate</name>
        <dbReference type="ChEBI" id="CHEBI:58702"/>
    </ligand>
</feature>
<protein>
    <recommendedName>
        <fullName evidence="4">Phospho-2-dehydro-3-deoxyheptonate aldolase</fullName>
        <ecNumber evidence="4">2.5.1.54</ecNumber>
    </recommendedName>
</protein>
<feature type="binding site" evidence="3">
    <location>
        <position position="127"/>
    </location>
    <ligand>
        <name>phosphoenolpyruvate</name>
        <dbReference type="ChEBI" id="CHEBI:58702"/>
    </ligand>
</feature>
<accession>A0A0P0C585</accession>
<dbReference type="InterPro" id="IPR013785">
    <property type="entry name" value="Aldolase_TIM"/>
</dbReference>
<sequence>MTRSSEAAYGEVRGTNTREPGLADRLAEALARPAAQQPDWPDPAHARTVVELLRTAPPIVAESETAQFSKQLAAVARGQAFLLQGGDCAETFAETTASHVRANLSLLKRMSRLLAHAAGLPVIPLARMAGQYAKPRSQSVDADGLPVYRGDMVNSAERTLAARTCDPDRMLRAHGHAARAMTLARRAYAQEPANLYTGPPSYAQGTADGGHLVRNAEEIGRDQVRSGEQIFVGHEMLLLDYECAPLHAAGFTTGPEPLLVSPLAHFLWIGERTRGLGDAHLAVAELLANPIGVKIGPRTTPEEAVEYVRRLDPYATPGRLTLISRMGASQVREVLAPIVEKVTATGHQVVWQCDAMHGNSRTTADGRKTRHFDDIVGEIHGFFDVHRALGTHPGGLHLEATGEDVTECLGGACGLGEADLSARYRTACDPRLNGEQSMELALTVADLLAEAVRPAARQVTSVGPGDPR</sequence>
<feature type="binding site" evidence="3">
    <location>
        <position position="429"/>
    </location>
    <ligand>
        <name>Mn(2+)</name>
        <dbReference type="ChEBI" id="CHEBI:29035"/>
    </ligand>
</feature>
<dbReference type="SUPFAM" id="SSF51569">
    <property type="entry name" value="Aldolase"/>
    <property type="match status" value="1"/>
</dbReference>
<comment type="similarity">
    <text evidence="1 4">Belongs to the class-II DAHP synthase family.</text>
</comment>
<feature type="binding site" evidence="3">
    <location>
        <position position="325"/>
    </location>
    <ligand>
        <name>phosphoenolpyruvate</name>
        <dbReference type="ChEBI" id="CHEBI:58702"/>
    </ligand>
</feature>
<evidence type="ECO:0000256" key="5">
    <source>
        <dbReference type="SAM" id="MobiDB-lite"/>
    </source>
</evidence>
<dbReference type="InterPro" id="IPR002480">
    <property type="entry name" value="DAHP_synth_2"/>
</dbReference>
<dbReference type="EMBL" id="KR270805">
    <property type="protein sequence ID" value="ALI94186.1"/>
    <property type="molecule type" value="Genomic_DNA"/>
</dbReference>
<dbReference type="EC" id="2.5.1.54" evidence="4"/>
<feature type="binding site" evidence="3">
    <location>
        <position position="399"/>
    </location>
    <ligand>
        <name>Mn(2+)</name>
        <dbReference type="ChEBI" id="CHEBI:29035"/>
    </ligand>
</feature>
<gene>
    <name evidence="6" type="primary">aslH</name>
</gene>
<dbReference type="GO" id="GO:0009423">
    <property type="term" value="P:chorismate biosynthetic process"/>
    <property type="evidence" value="ECO:0007669"/>
    <property type="project" value="UniProtKB-UniPathway"/>
</dbReference>
<keyword evidence="2 4" id="KW-0808">Transferase</keyword>
<feature type="binding site" evidence="3">
    <location>
        <position position="294"/>
    </location>
    <ligand>
        <name>phosphoenolpyruvate</name>
        <dbReference type="ChEBI" id="CHEBI:58702"/>
    </ligand>
</feature>
<keyword evidence="3" id="KW-0104">Cadmium</keyword>
<keyword evidence="3" id="KW-0170">Cobalt</keyword>
<dbReference type="UniPathway" id="UPA00053">
    <property type="reaction ID" value="UER00084"/>
</dbReference>
<comment type="catalytic activity">
    <reaction evidence="4">
        <text>D-erythrose 4-phosphate + phosphoenolpyruvate + H2O = 7-phospho-2-dehydro-3-deoxy-D-arabino-heptonate + phosphate</text>
        <dbReference type="Rhea" id="RHEA:14717"/>
        <dbReference type="ChEBI" id="CHEBI:15377"/>
        <dbReference type="ChEBI" id="CHEBI:16897"/>
        <dbReference type="ChEBI" id="CHEBI:43474"/>
        <dbReference type="ChEBI" id="CHEBI:58394"/>
        <dbReference type="ChEBI" id="CHEBI:58702"/>
        <dbReference type="EC" id="2.5.1.54"/>
    </reaction>
</comment>
<dbReference type="Pfam" id="PF01474">
    <property type="entry name" value="DAHP_synth_2"/>
    <property type="match status" value="1"/>
</dbReference>
<dbReference type="GO" id="GO:0009073">
    <property type="term" value="P:aromatic amino acid family biosynthetic process"/>
    <property type="evidence" value="ECO:0007669"/>
    <property type="project" value="UniProtKB-KW"/>
</dbReference>
<dbReference type="AlphaFoldDB" id="A0A0P0C585"/>
<dbReference type="GO" id="GO:0008652">
    <property type="term" value="P:amino acid biosynthetic process"/>
    <property type="evidence" value="ECO:0007669"/>
    <property type="project" value="UniProtKB-KW"/>
</dbReference>
<keyword evidence="4" id="KW-0057">Aromatic amino acid biosynthesis</keyword>
<keyword evidence="3" id="KW-0464">Manganese</keyword>
<reference evidence="6" key="1">
    <citation type="submission" date="2015-04" db="EMBL/GenBank/DDBJ databases">
        <title>Identification and functional analysis of the gene cluster involved in ansalactams biosynthesis from Streptomyces sp. XZQH4.</title>
        <authorList>
            <person name="Wang H."/>
            <person name="Xie C."/>
            <person name="Shen Y."/>
        </authorList>
    </citation>
    <scope>NUCLEOTIDE SEQUENCE</scope>
    <source>
        <strain evidence="6">XZQH4</strain>
    </source>
</reference>
<proteinExistence type="inferred from homology"/>
<comment type="cofactor">
    <cofactor evidence="3">
        <name>Mn(2+)</name>
        <dbReference type="ChEBI" id="CHEBI:29035"/>
    </cofactor>
    <cofactor evidence="3">
        <name>Co(2+)</name>
        <dbReference type="ChEBI" id="CHEBI:48828"/>
    </cofactor>
    <cofactor evidence="3">
        <name>Cd(2+)</name>
        <dbReference type="ChEBI" id="CHEBI:48775"/>
    </cofactor>
    <text evidence="3">Binds 1 divalent cation per subunit. The enzyme is active with manganese, cobalt or cadmium ions.</text>
</comment>